<dbReference type="GO" id="GO:0042806">
    <property type="term" value="F:fucose binding"/>
    <property type="evidence" value="ECO:0007669"/>
    <property type="project" value="Ensembl"/>
</dbReference>
<organism evidence="6 7">
    <name type="scientific">Ailuropoda melanoleuca</name>
    <name type="common">Giant panda</name>
    <dbReference type="NCBI Taxonomy" id="9646"/>
    <lineage>
        <taxon>Eukaryota</taxon>
        <taxon>Metazoa</taxon>
        <taxon>Chordata</taxon>
        <taxon>Craniata</taxon>
        <taxon>Vertebrata</taxon>
        <taxon>Euteleostomi</taxon>
        <taxon>Mammalia</taxon>
        <taxon>Eutheria</taxon>
        <taxon>Laurasiatheria</taxon>
        <taxon>Carnivora</taxon>
        <taxon>Caniformia</taxon>
        <taxon>Ursidae</taxon>
        <taxon>Ailuropoda</taxon>
    </lineage>
</organism>
<evidence type="ECO:0000313" key="7">
    <source>
        <dbReference type="Proteomes" id="UP000008912"/>
    </source>
</evidence>
<keyword evidence="4" id="KW-1133">Transmembrane helix</keyword>
<dbReference type="Proteomes" id="UP000008912">
    <property type="component" value="Unassembled WGS sequence"/>
</dbReference>
<dbReference type="InParanoid" id="A0A7N5JU19"/>
<reference evidence="6 7" key="1">
    <citation type="journal article" date="2010" name="Nature">
        <title>The sequence and de novo assembly of the giant panda genome.</title>
        <authorList>
            <person name="Li R."/>
            <person name="Fan W."/>
            <person name="Tian G."/>
            <person name="Zhu H."/>
            <person name="He L."/>
            <person name="Cai J."/>
            <person name="Huang Q."/>
            <person name="Cai Q."/>
            <person name="Li B."/>
            <person name="Bai Y."/>
            <person name="Zhang Z."/>
            <person name="Zhang Y."/>
            <person name="Wang W."/>
            <person name="Li J."/>
            <person name="Wei F."/>
            <person name="Li H."/>
            <person name="Jian M."/>
            <person name="Li J."/>
            <person name="Zhang Z."/>
            <person name="Nielsen R."/>
            <person name="Li D."/>
            <person name="Gu W."/>
            <person name="Yang Z."/>
            <person name="Xuan Z."/>
            <person name="Ryder O.A."/>
            <person name="Leung F.C."/>
            <person name="Zhou Y."/>
            <person name="Cao J."/>
            <person name="Sun X."/>
            <person name="Fu Y."/>
            <person name="Fang X."/>
            <person name="Guo X."/>
            <person name="Wang B."/>
            <person name="Hou R."/>
            <person name="Shen F."/>
            <person name="Mu B."/>
            <person name="Ni P."/>
            <person name="Lin R."/>
            <person name="Qian W."/>
            <person name="Wang G."/>
            <person name="Yu C."/>
            <person name="Nie W."/>
            <person name="Wang J."/>
            <person name="Wu Z."/>
            <person name="Liang H."/>
            <person name="Min J."/>
            <person name="Wu Q."/>
            <person name="Cheng S."/>
            <person name="Ruan J."/>
            <person name="Wang M."/>
            <person name="Shi Z."/>
            <person name="Wen M."/>
            <person name="Liu B."/>
            <person name="Ren X."/>
            <person name="Zheng H."/>
            <person name="Dong D."/>
            <person name="Cook K."/>
            <person name="Shan G."/>
            <person name="Zhang H."/>
            <person name="Kosiol C."/>
            <person name="Xie X."/>
            <person name="Lu Z."/>
            <person name="Zheng H."/>
            <person name="Li Y."/>
            <person name="Steiner C.C."/>
            <person name="Lam T.T."/>
            <person name="Lin S."/>
            <person name="Zhang Q."/>
            <person name="Li G."/>
            <person name="Tian J."/>
            <person name="Gong T."/>
            <person name="Liu H."/>
            <person name="Zhang D."/>
            <person name="Fang L."/>
            <person name="Ye C."/>
            <person name="Zhang J."/>
            <person name="Hu W."/>
            <person name="Xu A."/>
            <person name="Ren Y."/>
            <person name="Zhang G."/>
            <person name="Bruford M.W."/>
            <person name="Li Q."/>
            <person name="Ma L."/>
            <person name="Guo Y."/>
            <person name="An N."/>
            <person name="Hu Y."/>
            <person name="Zheng Y."/>
            <person name="Shi Y."/>
            <person name="Li Z."/>
            <person name="Liu Q."/>
            <person name="Chen Y."/>
            <person name="Zhao J."/>
            <person name="Qu N."/>
            <person name="Zhao S."/>
            <person name="Tian F."/>
            <person name="Wang X."/>
            <person name="Wang H."/>
            <person name="Xu L."/>
            <person name="Liu X."/>
            <person name="Vinar T."/>
            <person name="Wang Y."/>
            <person name="Lam T.W."/>
            <person name="Yiu S.M."/>
            <person name="Liu S."/>
            <person name="Zhang H."/>
            <person name="Li D."/>
            <person name="Huang Y."/>
            <person name="Wang X."/>
            <person name="Yang G."/>
            <person name="Jiang Z."/>
            <person name="Wang J."/>
            <person name="Qin N."/>
            <person name="Li L."/>
            <person name="Li J."/>
            <person name="Bolund L."/>
            <person name="Kristiansen K."/>
            <person name="Wong G.K."/>
            <person name="Olson M."/>
            <person name="Zhang X."/>
            <person name="Li S."/>
            <person name="Yang H."/>
            <person name="Wang J."/>
            <person name="Wang J."/>
        </authorList>
    </citation>
    <scope>NUCLEOTIDE SEQUENCE [LARGE SCALE GENOMIC DNA]</scope>
</reference>
<dbReference type="Pfam" id="PF00059">
    <property type="entry name" value="Lectin_C"/>
    <property type="match status" value="1"/>
</dbReference>
<feature type="compositionally biased region" description="Pro residues" evidence="3">
    <location>
        <begin position="62"/>
        <end position="72"/>
    </location>
</feature>
<reference evidence="6" key="3">
    <citation type="submission" date="2025-09" db="UniProtKB">
        <authorList>
            <consortium name="Ensembl"/>
        </authorList>
    </citation>
    <scope>IDENTIFICATION</scope>
</reference>
<dbReference type="InterPro" id="IPR033989">
    <property type="entry name" value="CD209-like_CTLD"/>
</dbReference>
<dbReference type="AlphaFoldDB" id="A0A7N5JU19"/>
<keyword evidence="1" id="KW-0430">Lectin</keyword>
<name>A0A7N5JU19_AILME</name>
<evidence type="ECO:0000256" key="3">
    <source>
        <dbReference type="SAM" id="MobiDB-lite"/>
    </source>
</evidence>
<keyword evidence="4" id="KW-0812">Transmembrane</keyword>
<dbReference type="SUPFAM" id="SSF56436">
    <property type="entry name" value="C-type lectin-like"/>
    <property type="match status" value="1"/>
</dbReference>
<dbReference type="InterPro" id="IPR016187">
    <property type="entry name" value="CTDL_fold"/>
</dbReference>
<feature type="region of interest" description="Disordered" evidence="3">
    <location>
        <begin position="1"/>
        <end position="118"/>
    </location>
</feature>
<keyword evidence="4" id="KW-0472">Membrane</keyword>
<dbReference type="InterPro" id="IPR018378">
    <property type="entry name" value="C-type_lectin_CS"/>
</dbReference>
<dbReference type="InterPro" id="IPR016186">
    <property type="entry name" value="C-type_lectin-like/link_sf"/>
</dbReference>
<accession>A0A7N5JU19</accession>
<evidence type="ECO:0000259" key="5">
    <source>
        <dbReference type="PROSITE" id="PS50041"/>
    </source>
</evidence>
<dbReference type="PROSITE" id="PS50041">
    <property type="entry name" value="C_TYPE_LECTIN_2"/>
    <property type="match status" value="1"/>
</dbReference>
<evidence type="ECO:0000256" key="4">
    <source>
        <dbReference type="SAM" id="Phobius"/>
    </source>
</evidence>
<proteinExistence type="predicted"/>
<dbReference type="GO" id="GO:0005537">
    <property type="term" value="F:D-mannose binding"/>
    <property type="evidence" value="ECO:0007669"/>
    <property type="project" value="Ensembl"/>
</dbReference>
<protein>
    <submittedName>
        <fullName evidence="6">C-type lectin domain containing 17A</fullName>
    </submittedName>
</protein>
<evidence type="ECO:0000313" key="6">
    <source>
        <dbReference type="Ensembl" id="ENSAMEP00000028377.1"/>
    </source>
</evidence>
<dbReference type="GO" id="GO:0042802">
    <property type="term" value="F:identical protein binding"/>
    <property type="evidence" value="ECO:0007669"/>
    <property type="project" value="Ensembl"/>
</dbReference>
<dbReference type="Gene3D" id="3.10.100.10">
    <property type="entry name" value="Mannose-Binding Protein A, subunit A"/>
    <property type="match status" value="1"/>
</dbReference>
<dbReference type="InterPro" id="IPR001304">
    <property type="entry name" value="C-type_lectin-like"/>
</dbReference>
<dbReference type="PANTHER" id="PTHR22803">
    <property type="entry name" value="MANNOSE, PHOSPHOLIPASE, LECTIN RECEPTOR RELATED"/>
    <property type="match status" value="1"/>
</dbReference>
<sequence>MYMYTNSGCQDLPGTRDEEDGDDYENMAPPYKDLPPKPGTRDEEDGDDYENMAPPYKDLPPKPDSMAPPRPPRAGKKMENPPLPCKSPKIKGLDRNPVSRTSPQLGVNLEPPPFQPSPAITPVSQLSRKSMCPGCYQEERLVVYLCMLVVVSLVLGCTGLAVTLIKYQEMVEELRILTFQQMEWQANVTGMAGIAGLKKDIDHIRTNTNQSLLELRGLLDCTRVTCPEGWLPFEGKCYYFSSTTKSWDEARKSCQENYSHLVIISSFAEQNFVSRAHGSPRVYWLGLNDREREGDWKWLDGSPVTLSFWDPEEPNNIFDEDCASMNKGGTWNDLSCDKSTYWICERKCSC</sequence>
<feature type="transmembrane region" description="Helical" evidence="4">
    <location>
        <begin position="141"/>
        <end position="165"/>
    </location>
</feature>
<reference evidence="6" key="2">
    <citation type="submission" date="2025-08" db="UniProtKB">
        <authorList>
            <consortium name="Ensembl"/>
        </authorList>
    </citation>
    <scope>IDENTIFICATION</scope>
</reference>
<evidence type="ECO:0000256" key="2">
    <source>
        <dbReference type="ARBA" id="ARBA00023157"/>
    </source>
</evidence>
<dbReference type="InterPro" id="IPR050111">
    <property type="entry name" value="C-type_lectin/snaclec_domain"/>
</dbReference>
<dbReference type="GeneTree" id="ENSGT00940000163153"/>
<dbReference type="GO" id="GO:0009986">
    <property type="term" value="C:cell surface"/>
    <property type="evidence" value="ECO:0007669"/>
    <property type="project" value="Ensembl"/>
</dbReference>
<dbReference type="Ensembl" id="ENSAMET00000040583.1">
    <property type="protein sequence ID" value="ENSAMEP00000028377.1"/>
    <property type="gene ID" value="ENSAMEG00000011477.2"/>
</dbReference>
<keyword evidence="7" id="KW-1185">Reference proteome</keyword>
<evidence type="ECO:0000256" key="1">
    <source>
        <dbReference type="ARBA" id="ARBA00022734"/>
    </source>
</evidence>
<dbReference type="CDD" id="cd03590">
    <property type="entry name" value="CLECT_DC-SIGN_like"/>
    <property type="match status" value="1"/>
</dbReference>
<feature type="domain" description="C-type lectin" evidence="5">
    <location>
        <begin position="233"/>
        <end position="345"/>
    </location>
</feature>
<keyword evidence="2" id="KW-1015">Disulfide bond</keyword>
<dbReference type="SMART" id="SM00034">
    <property type="entry name" value="CLECT"/>
    <property type="match status" value="1"/>
</dbReference>
<gene>
    <name evidence="6" type="primary">CLEC17A</name>
</gene>
<dbReference type="PROSITE" id="PS00615">
    <property type="entry name" value="C_TYPE_LECTIN_1"/>
    <property type="match status" value="1"/>
</dbReference>